<evidence type="ECO:0000313" key="3">
    <source>
        <dbReference type="Proteomes" id="UP001642502"/>
    </source>
</evidence>
<evidence type="ECO:0000256" key="1">
    <source>
        <dbReference type="SAM" id="Phobius"/>
    </source>
</evidence>
<proteinExistence type="predicted"/>
<keyword evidence="1" id="KW-0812">Transmembrane</keyword>
<name>A0ABP0DKJ3_9PEZI</name>
<comment type="caution">
    <text evidence="2">The sequence shown here is derived from an EMBL/GenBank/DDBJ whole genome shotgun (WGS) entry which is preliminary data.</text>
</comment>
<gene>
    <name evidence="2" type="ORF">SEPCBS119000_002494</name>
</gene>
<sequence>MDKVLAVVTGTAILTVGGLVYFVCMSQRKAKKQSVSINNVNDSNIDIERSRFRSFCSASRRSRSRHSRRGQPTQPNYQCSCCIQDEARQQSAEAYELNILNSGSRTGVDFEILPVYTKVAESSTVMYPAPAYTAHATV</sequence>
<keyword evidence="1" id="KW-1133">Transmembrane helix</keyword>
<organism evidence="2 3">
    <name type="scientific">Sporothrix epigloea</name>
    <dbReference type="NCBI Taxonomy" id="1892477"/>
    <lineage>
        <taxon>Eukaryota</taxon>
        <taxon>Fungi</taxon>
        <taxon>Dikarya</taxon>
        <taxon>Ascomycota</taxon>
        <taxon>Pezizomycotina</taxon>
        <taxon>Sordariomycetes</taxon>
        <taxon>Sordariomycetidae</taxon>
        <taxon>Ophiostomatales</taxon>
        <taxon>Ophiostomataceae</taxon>
        <taxon>Sporothrix</taxon>
    </lineage>
</organism>
<protein>
    <submittedName>
        <fullName evidence="2">Uncharacterized protein</fullName>
    </submittedName>
</protein>
<accession>A0ABP0DKJ3</accession>
<reference evidence="2 3" key="1">
    <citation type="submission" date="2024-01" db="EMBL/GenBank/DDBJ databases">
        <authorList>
            <person name="Allen C."/>
            <person name="Tagirdzhanova G."/>
        </authorList>
    </citation>
    <scope>NUCLEOTIDE SEQUENCE [LARGE SCALE GENOMIC DNA]</scope>
    <source>
        <strain evidence="2 3">CBS 119000</strain>
    </source>
</reference>
<evidence type="ECO:0000313" key="2">
    <source>
        <dbReference type="EMBL" id="CAK7267331.1"/>
    </source>
</evidence>
<dbReference type="EMBL" id="CAWUON010000026">
    <property type="protein sequence ID" value="CAK7267331.1"/>
    <property type="molecule type" value="Genomic_DNA"/>
</dbReference>
<keyword evidence="3" id="KW-1185">Reference proteome</keyword>
<feature type="transmembrane region" description="Helical" evidence="1">
    <location>
        <begin position="6"/>
        <end position="24"/>
    </location>
</feature>
<keyword evidence="1" id="KW-0472">Membrane</keyword>
<dbReference type="Proteomes" id="UP001642502">
    <property type="component" value="Unassembled WGS sequence"/>
</dbReference>